<dbReference type="PANTHER" id="PTHR46564">
    <property type="entry name" value="TRANSPOSASE"/>
    <property type="match status" value="1"/>
</dbReference>
<dbReference type="PANTHER" id="PTHR46564:SF1">
    <property type="entry name" value="TRANSPOSASE"/>
    <property type="match status" value="1"/>
</dbReference>
<sequence>VVKSIDTYQKCGQPLDFTSEECEFMADLIEADPTLYLDEICDSMRVFQVGIRKTNALNFSHIVYTLNESAIVQWELYQNYGQAFKGHYTKQQQQTWEGVQYSLLPAINLDGLLAVACQEGSYLHEDFEDYLEFNLVCSSFE</sequence>
<dbReference type="AlphaFoldDB" id="A0A9P6NWC5"/>
<comment type="caution">
    <text evidence="1">The sequence shown here is derived from an EMBL/GenBank/DDBJ whole genome shotgun (WGS) entry which is preliminary data.</text>
</comment>
<keyword evidence="2" id="KW-1185">Reference proteome</keyword>
<gene>
    <name evidence="1" type="ORF">CROQUDRAFT_651214</name>
</gene>
<name>A0A9P6NWC5_9BASI</name>
<accession>A0A9P6NWC5</accession>
<feature type="non-terminal residue" evidence="1">
    <location>
        <position position="1"/>
    </location>
</feature>
<evidence type="ECO:0000313" key="2">
    <source>
        <dbReference type="Proteomes" id="UP000886653"/>
    </source>
</evidence>
<dbReference type="Proteomes" id="UP000886653">
    <property type="component" value="Unassembled WGS sequence"/>
</dbReference>
<organism evidence="1 2">
    <name type="scientific">Cronartium quercuum f. sp. fusiforme G11</name>
    <dbReference type="NCBI Taxonomy" id="708437"/>
    <lineage>
        <taxon>Eukaryota</taxon>
        <taxon>Fungi</taxon>
        <taxon>Dikarya</taxon>
        <taxon>Basidiomycota</taxon>
        <taxon>Pucciniomycotina</taxon>
        <taxon>Pucciniomycetes</taxon>
        <taxon>Pucciniales</taxon>
        <taxon>Coleosporiaceae</taxon>
        <taxon>Cronartium</taxon>
    </lineage>
</organism>
<evidence type="ECO:0000313" key="1">
    <source>
        <dbReference type="EMBL" id="KAG0151384.1"/>
    </source>
</evidence>
<dbReference type="EMBL" id="MU167213">
    <property type="protein sequence ID" value="KAG0151384.1"/>
    <property type="molecule type" value="Genomic_DNA"/>
</dbReference>
<protein>
    <submittedName>
        <fullName evidence="1">Uncharacterized protein</fullName>
    </submittedName>
</protein>
<dbReference type="OrthoDB" id="2266637at2759"/>
<proteinExistence type="predicted"/>
<reference evidence="1" key="1">
    <citation type="submission" date="2013-11" db="EMBL/GenBank/DDBJ databases">
        <title>Genome sequence of the fusiform rust pathogen reveals effectors for host alternation and coevolution with pine.</title>
        <authorList>
            <consortium name="DOE Joint Genome Institute"/>
            <person name="Smith K."/>
            <person name="Pendleton A."/>
            <person name="Kubisiak T."/>
            <person name="Anderson C."/>
            <person name="Salamov A."/>
            <person name="Aerts A."/>
            <person name="Riley R."/>
            <person name="Clum A."/>
            <person name="Lindquist E."/>
            <person name="Ence D."/>
            <person name="Campbell M."/>
            <person name="Kronenberg Z."/>
            <person name="Feau N."/>
            <person name="Dhillon B."/>
            <person name="Hamelin R."/>
            <person name="Burleigh J."/>
            <person name="Smith J."/>
            <person name="Yandell M."/>
            <person name="Nelson C."/>
            <person name="Grigoriev I."/>
            <person name="Davis J."/>
        </authorList>
    </citation>
    <scope>NUCLEOTIDE SEQUENCE</scope>
    <source>
        <strain evidence="1">G11</strain>
    </source>
</reference>